<feature type="compositionally biased region" description="Polar residues" evidence="2">
    <location>
        <begin position="1"/>
        <end position="18"/>
    </location>
</feature>
<dbReference type="GO" id="GO:0004190">
    <property type="term" value="F:aspartic-type endopeptidase activity"/>
    <property type="evidence" value="ECO:0007669"/>
    <property type="project" value="InterPro"/>
</dbReference>
<feature type="region of interest" description="Disordered" evidence="2">
    <location>
        <begin position="1"/>
        <end position="24"/>
    </location>
</feature>
<dbReference type="Pfam" id="PF13650">
    <property type="entry name" value="Asp_protease_2"/>
    <property type="match status" value="1"/>
</dbReference>
<dbReference type="Gene3D" id="2.40.70.10">
    <property type="entry name" value="Acid Proteases"/>
    <property type="match status" value="1"/>
</dbReference>
<dbReference type="KEGG" id="psoj:PHYSODRAFT_529835"/>
<evidence type="ECO:0000313" key="4">
    <source>
        <dbReference type="EMBL" id="EGZ06997.1"/>
    </source>
</evidence>
<feature type="non-terminal residue" evidence="4">
    <location>
        <position position="328"/>
    </location>
</feature>
<evidence type="ECO:0000313" key="5">
    <source>
        <dbReference type="Proteomes" id="UP000002640"/>
    </source>
</evidence>
<dbReference type="InParanoid" id="G5ACC3"/>
<keyword evidence="1" id="KW-0378">Hydrolase</keyword>
<dbReference type="GO" id="GO:0006508">
    <property type="term" value="P:proteolysis"/>
    <property type="evidence" value="ECO:0007669"/>
    <property type="project" value="InterPro"/>
</dbReference>
<dbReference type="CDD" id="cd00303">
    <property type="entry name" value="retropepsin_like"/>
    <property type="match status" value="1"/>
</dbReference>
<protein>
    <recommendedName>
        <fullName evidence="3">Peptidase A2 domain-containing protein</fullName>
    </recommendedName>
</protein>
<evidence type="ECO:0000259" key="3">
    <source>
        <dbReference type="PROSITE" id="PS50175"/>
    </source>
</evidence>
<dbReference type="SUPFAM" id="SSF50630">
    <property type="entry name" value="Acid proteases"/>
    <property type="match status" value="1"/>
</dbReference>
<dbReference type="Proteomes" id="UP000002640">
    <property type="component" value="Unassembled WGS sequence"/>
</dbReference>
<gene>
    <name evidence="4" type="ORF">PHYSODRAFT_529835</name>
</gene>
<dbReference type="AlphaFoldDB" id="G5ACC3"/>
<dbReference type="InterPro" id="IPR021109">
    <property type="entry name" value="Peptidase_aspartic_dom_sf"/>
</dbReference>
<name>G5ACC3_PHYSP</name>
<evidence type="ECO:0000256" key="2">
    <source>
        <dbReference type="SAM" id="MobiDB-lite"/>
    </source>
</evidence>
<organism evidence="4 5">
    <name type="scientific">Phytophthora sojae (strain P6497)</name>
    <name type="common">Soybean stem and root rot agent</name>
    <name type="synonym">Phytophthora megasperma f. sp. glycines</name>
    <dbReference type="NCBI Taxonomy" id="1094619"/>
    <lineage>
        <taxon>Eukaryota</taxon>
        <taxon>Sar</taxon>
        <taxon>Stramenopiles</taxon>
        <taxon>Oomycota</taxon>
        <taxon>Peronosporomycetes</taxon>
        <taxon>Peronosporales</taxon>
        <taxon>Peronosporaceae</taxon>
        <taxon>Phytophthora</taxon>
    </lineage>
</organism>
<feature type="domain" description="Peptidase A2" evidence="3">
    <location>
        <begin position="64"/>
        <end position="103"/>
    </location>
</feature>
<dbReference type="InterPro" id="IPR001995">
    <property type="entry name" value="Peptidase_A2_cat"/>
</dbReference>
<accession>G5ACC3</accession>
<reference evidence="4 5" key="1">
    <citation type="journal article" date="2006" name="Science">
        <title>Phytophthora genome sequences uncover evolutionary origins and mechanisms of pathogenesis.</title>
        <authorList>
            <person name="Tyler B.M."/>
            <person name="Tripathy S."/>
            <person name="Zhang X."/>
            <person name="Dehal P."/>
            <person name="Jiang R.H."/>
            <person name="Aerts A."/>
            <person name="Arredondo F.D."/>
            <person name="Baxter L."/>
            <person name="Bensasson D."/>
            <person name="Beynon J.L."/>
            <person name="Chapman J."/>
            <person name="Damasceno C.M."/>
            <person name="Dorrance A.E."/>
            <person name="Dou D."/>
            <person name="Dickerman A.W."/>
            <person name="Dubchak I.L."/>
            <person name="Garbelotto M."/>
            <person name="Gijzen M."/>
            <person name="Gordon S.G."/>
            <person name="Govers F."/>
            <person name="Grunwald N.J."/>
            <person name="Huang W."/>
            <person name="Ivors K.L."/>
            <person name="Jones R.W."/>
            <person name="Kamoun S."/>
            <person name="Krampis K."/>
            <person name="Lamour K.H."/>
            <person name="Lee M.K."/>
            <person name="McDonald W.H."/>
            <person name="Medina M."/>
            <person name="Meijer H.J."/>
            <person name="Nordberg E.K."/>
            <person name="Maclean D.J."/>
            <person name="Ospina-Giraldo M.D."/>
            <person name="Morris P.F."/>
            <person name="Phuntumart V."/>
            <person name="Putnam N.H."/>
            <person name="Rash S."/>
            <person name="Rose J.K."/>
            <person name="Sakihama Y."/>
            <person name="Salamov A.A."/>
            <person name="Savidor A."/>
            <person name="Scheuring C.F."/>
            <person name="Smith B.M."/>
            <person name="Sobral B.W."/>
            <person name="Terry A."/>
            <person name="Torto-Alalibo T.A."/>
            <person name="Win J."/>
            <person name="Xu Z."/>
            <person name="Zhang H."/>
            <person name="Grigoriev I.V."/>
            <person name="Rokhsar D.S."/>
            <person name="Boore J.L."/>
        </authorList>
    </citation>
    <scope>NUCLEOTIDE SEQUENCE [LARGE SCALE GENOMIC DNA]</scope>
    <source>
        <strain evidence="4 5">P6497</strain>
    </source>
</reference>
<evidence type="ECO:0000256" key="1">
    <source>
        <dbReference type="ARBA" id="ARBA00022801"/>
    </source>
</evidence>
<sequence length="328" mass="37319">MSAIFQNQLDDPNCTNPGRENPDGDVQVEVILQPGQRYGWWEDHEPEESHAVATVHGAVNDLRTRILLDTGASGSMISLDHARRLKLKFRTLPEPIRVSGLGGAPTNITSYTRVKITLGFRVVYVMSVWLANIGEGLEVLLGMNFMYAAGVRLSVQEILVQLPDEETIVMCDGPRRDKMGLDLPVTPDEGINLRPGEHAIVKVRYGQSIPQRDVVWAGRGDRWVTKMLYATKSWASSVKVVNISKQRVWIGNRTPVARIVEFGYFPRFGRFVRPGSKRYQEWQQLIYENTVSPEAEAPEQEQIELEWSRQPPAIERPHREWPTRILLR</sequence>
<dbReference type="GeneID" id="20661416"/>
<proteinExistence type="predicted"/>
<dbReference type="RefSeq" id="XP_009537761.1">
    <property type="nucleotide sequence ID" value="XM_009539466.1"/>
</dbReference>
<keyword evidence="5" id="KW-1185">Reference proteome</keyword>
<dbReference type="EMBL" id="JH159163">
    <property type="protein sequence ID" value="EGZ06997.1"/>
    <property type="molecule type" value="Genomic_DNA"/>
</dbReference>
<dbReference type="PROSITE" id="PS50175">
    <property type="entry name" value="ASP_PROT_RETROV"/>
    <property type="match status" value="1"/>
</dbReference>